<feature type="compositionally biased region" description="Basic and acidic residues" evidence="2">
    <location>
        <begin position="681"/>
        <end position="699"/>
    </location>
</feature>
<dbReference type="Pfam" id="PF22863">
    <property type="entry name" value="TraI_middle"/>
    <property type="match status" value="1"/>
</dbReference>
<evidence type="ECO:0000259" key="3">
    <source>
        <dbReference type="Pfam" id="PF03432"/>
    </source>
</evidence>
<feature type="domain" description="MobA/VirD2-like nuclease" evidence="3">
    <location>
        <begin position="64"/>
        <end position="186"/>
    </location>
</feature>
<evidence type="ECO:0000256" key="1">
    <source>
        <dbReference type="SAM" id="Coils"/>
    </source>
</evidence>
<feature type="coiled-coil region" evidence="1">
    <location>
        <begin position="330"/>
        <end position="357"/>
    </location>
</feature>
<evidence type="ECO:0000313" key="7">
    <source>
        <dbReference type="Proteomes" id="UP000011717"/>
    </source>
</evidence>
<feature type="domain" description="Large polyvalent protein-associated" evidence="4">
    <location>
        <begin position="451"/>
        <end position="522"/>
    </location>
</feature>
<dbReference type="InterPro" id="IPR005094">
    <property type="entry name" value="Endonuclease_MobA/VirD2"/>
</dbReference>
<evidence type="ECO:0000259" key="4">
    <source>
        <dbReference type="Pfam" id="PF18821"/>
    </source>
</evidence>
<protein>
    <submittedName>
        <fullName evidence="6">Relaxase/mobilization nuclease family protein</fullName>
    </submittedName>
</protein>
<dbReference type="Proteomes" id="UP000011717">
    <property type="component" value="Unassembled WGS sequence"/>
</dbReference>
<evidence type="ECO:0000259" key="5">
    <source>
        <dbReference type="Pfam" id="PF22863"/>
    </source>
</evidence>
<accession>M2TJS5</accession>
<dbReference type="Pfam" id="PF03432">
    <property type="entry name" value="Relaxase"/>
    <property type="match status" value="1"/>
</dbReference>
<feature type="domain" description="TraI-like middle" evidence="5">
    <location>
        <begin position="259"/>
        <end position="317"/>
    </location>
</feature>
<comment type="caution">
    <text evidence="6">The sequence shown here is derived from an EMBL/GenBank/DDBJ whole genome shotgun (WGS) entry which is preliminary data.</text>
</comment>
<dbReference type="RefSeq" id="WP_008603649.1">
    <property type="nucleotide sequence ID" value="NZ_AMRV01000012.1"/>
</dbReference>
<sequence length="750" mass="83129">MIVKLIRMTSRKGRLAELRDNVYALTRYVVDADPWAMAMIDRERVRSLTEYLIDARAHGIEPGEKAGHVGQRNLLTTELGDQQVEMLAVANGSPRIEYPVVHIIVSWQGREQPDPSQLKDTVDTMLAVTGLSVCPTLFAQHTNTEHPHLHIAVVRADPANGRAAGSEWLIEDLHQAIAILEERHGWAAEPNALYYARDGAVFDAKVRRFGGGSRGEEIVDPISEVMVRDAAGKFLKPRDRKGVAAEIVNLHADIIRARNEAKDWDDFHAHLEIHQIAYRAKGSGARIHVGDTSNKASTVDPDLALKQMEKRFGPFVPNPGDRIPGFDEYREAHKAQLKRLRAERAKAQATLDAWAKDQSSAIATAGNRFAERAVRAERDAAQKELNAAFAAAIKTCTNARHTKLEEWRDAGSPILPPVIPSPSLLLPSGNGEKGWAPPAGLRAEPHEWSTRYYDEADRLVFTDHRIVIIVHRPTSTDGLDAALTIAAERWGTVRVNGSKAFQERCSERARALGIQVVDADNRSLVVKAASKLPESVATPASPRPDYRADPARRAALDRTLASLGRMAVLPTRRRGPASAAGPAPLEIVFDADRSNPGPNLQTAAFFEEDPEIQDYLAKRRAGMLSTVNRCLLQHPVPLNRKDVLEVLDHPDGLRHAAFLAFEDADFQAMLERVALRRERMKRENVQGNAETDRDTKFDEPVSGLDSEKAATSIDRQGHDHEASSQGSPSDLEKLHYLEQIRRYRSTDRSS</sequence>
<keyword evidence="1" id="KW-0175">Coiled coil</keyword>
<reference evidence="6 7" key="1">
    <citation type="journal article" date="2013" name="Genome Announc.">
        <title>Draft Genome Sequence of Strain JLT2015T, Belonging to the Family Sphingomonadaceae of the Alphaproteobacteria.</title>
        <authorList>
            <person name="Tang K."/>
            <person name="Liu K."/>
            <person name="Li S."/>
            <person name="Jiao N."/>
        </authorList>
    </citation>
    <scope>NUCLEOTIDE SEQUENCE [LARGE SCALE GENOMIC DNA]</scope>
    <source>
        <strain evidence="6 7">JLT2015</strain>
    </source>
</reference>
<dbReference type="InterPro" id="IPR040677">
    <property type="entry name" value="LPD7"/>
</dbReference>
<keyword evidence="7" id="KW-1185">Reference proteome</keyword>
<evidence type="ECO:0000313" key="6">
    <source>
        <dbReference type="EMBL" id="EMD81896.1"/>
    </source>
</evidence>
<feature type="region of interest" description="Disordered" evidence="2">
    <location>
        <begin position="681"/>
        <end position="736"/>
    </location>
</feature>
<proteinExistence type="predicted"/>
<gene>
    <name evidence="6" type="ORF">C725_2685</name>
</gene>
<dbReference type="AlphaFoldDB" id="M2TJS5"/>
<evidence type="ECO:0000256" key="2">
    <source>
        <dbReference type="SAM" id="MobiDB-lite"/>
    </source>
</evidence>
<dbReference type="InterPro" id="IPR054462">
    <property type="entry name" value="TraI_M"/>
</dbReference>
<dbReference type="EMBL" id="AMRV01000012">
    <property type="protein sequence ID" value="EMD81896.1"/>
    <property type="molecule type" value="Genomic_DNA"/>
</dbReference>
<name>M2TJS5_9SPHN</name>
<dbReference type="Pfam" id="PF18821">
    <property type="entry name" value="LPD7"/>
    <property type="match status" value="1"/>
</dbReference>
<organism evidence="6 7">
    <name type="scientific">Pacificimonas flava</name>
    <dbReference type="NCBI Taxonomy" id="1234595"/>
    <lineage>
        <taxon>Bacteria</taxon>
        <taxon>Pseudomonadati</taxon>
        <taxon>Pseudomonadota</taxon>
        <taxon>Alphaproteobacteria</taxon>
        <taxon>Sphingomonadales</taxon>
        <taxon>Sphingosinicellaceae</taxon>
        <taxon>Pacificimonas</taxon>
    </lineage>
</organism>
<dbReference type="OrthoDB" id="279005at2"/>